<dbReference type="Pfam" id="PF00561">
    <property type="entry name" value="Abhydrolase_1"/>
    <property type="match status" value="1"/>
</dbReference>
<name>A0ABS7ZTC2_9GAMM</name>
<protein>
    <submittedName>
        <fullName evidence="2">Alpha/beta hydrolase</fullName>
    </submittedName>
</protein>
<dbReference type="GO" id="GO:0016787">
    <property type="term" value="F:hydrolase activity"/>
    <property type="evidence" value="ECO:0007669"/>
    <property type="project" value="UniProtKB-KW"/>
</dbReference>
<keyword evidence="2" id="KW-0378">Hydrolase</keyword>
<reference evidence="2 3" key="1">
    <citation type="submission" date="2020-12" db="EMBL/GenBank/DDBJ databases">
        <title>Novel Thalassolituus-related marine hydrocarbonoclastic bacteria mediated algae-derived hydrocarbons mineralization in twilight zone of the northern South China Sea.</title>
        <authorList>
            <person name="Dong C."/>
        </authorList>
    </citation>
    <scope>NUCLEOTIDE SEQUENCE [LARGE SCALE GENOMIC DNA]</scope>
    <source>
        <strain evidence="2 3">IMCC1826</strain>
    </source>
</reference>
<evidence type="ECO:0000313" key="3">
    <source>
        <dbReference type="Proteomes" id="UP000714380"/>
    </source>
</evidence>
<dbReference type="InterPro" id="IPR050266">
    <property type="entry name" value="AB_hydrolase_sf"/>
</dbReference>
<dbReference type="PRINTS" id="PR00412">
    <property type="entry name" value="EPOXHYDRLASE"/>
</dbReference>
<dbReference type="InterPro" id="IPR000639">
    <property type="entry name" value="Epox_hydrolase-like"/>
</dbReference>
<gene>
    <name evidence="2" type="ORF">I9W95_12810</name>
</gene>
<dbReference type="SUPFAM" id="SSF53474">
    <property type="entry name" value="alpha/beta-Hydrolases"/>
    <property type="match status" value="1"/>
</dbReference>
<feature type="domain" description="AB hydrolase-1" evidence="1">
    <location>
        <begin position="45"/>
        <end position="285"/>
    </location>
</feature>
<dbReference type="InterPro" id="IPR029058">
    <property type="entry name" value="AB_hydrolase_fold"/>
</dbReference>
<dbReference type="Gene3D" id="3.40.50.1820">
    <property type="entry name" value="alpha/beta hydrolase"/>
    <property type="match status" value="1"/>
</dbReference>
<evidence type="ECO:0000313" key="2">
    <source>
        <dbReference type="EMBL" id="MCA6064488.1"/>
    </source>
</evidence>
<evidence type="ECO:0000259" key="1">
    <source>
        <dbReference type="Pfam" id="PF00561"/>
    </source>
</evidence>
<dbReference type="EMBL" id="JAEDAH010000083">
    <property type="protein sequence ID" value="MCA6064488.1"/>
    <property type="molecule type" value="Genomic_DNA"/>
</dbReference>
<proteinExistence type="predicted"/>
<keyword evidence="3" id="KW-1185">Reference proteome</keyword>
<dbReference type="RefSeq" id="WP_225675507.1">
    <property type="nucleotide sequence ID" value="NZ_JAEDAH010000083.1"/>
</dbReference>
<organism evidence="2 3">
    <name type="scientific">Thalassolituus marinus</name>
    <dbReference type="NCBI Taxonomy" id="671053"/>
    <lineage>
        <taxon>Bacteria</taxon>
        <taxon>Pseudomonadati</taxon>
        <taxon>Pseudomonadota</taxon>
        <taxon>Gammaproteobacteria</taxon>
        <taxon>Oceanospirillales</taxon>
        <taxon>Oceanospirillaceae</taxon>
        <taxon>Thalassolituus</taxon>
    </lineage>
</organism>
<accession>A0ABS7ZTC2</accession>
<dbReference type="PANTHER" id="PTHR43798:SF33">
    <property type="entry name" value="HYDROLASE, PUTATIVE (AFU_ORTHOLOGUE AFUA_2G14860)-RELATED"/>
    <property type="match status" value="1"/>
</dbReference>
<comment type="caution">
    <text evidence="2">The sequence shown here is derived from an EMBL/GenBank/DDBJ whole genome shotgun (WGS) entry which is preliminary data.</text>
</comment>
<dbReference type="PANTHER" id="PTHR43798">
    <property type="entry name" value="MONOACYLGLYCEROL LIPASE"/>
    <property type="match status" value="1"/>
</dbReference>
<sequence>MPSNARQSADGYVAPSLSQWQQQGRYFDFHGRQVFWQTAGNPKNPVVLLIHGFPSASWDWRHQWQPLAEKYYVITADMPGFGFSDKSPARDYSIKLQADMFEALLSAQGITHCHLVAHDYGDTVAQELLARQTETSLLTLLSVQLLNGGLFPETHRPVLAQKLLISPLGFVFARFFTEKKLHKTFAHICKQPLAMEELSGLWQLHCFNQGSRVMHKLIRYMQERRRYRDRWVNALAHTLLPLQLINGADDPISGKHMVHRYRELVTDKNIVSLAGVGHYPQLEAPSAVTAAICSFLREHA</sequence>
<dbReference type="Proteomes" id="UP000714380">
    <property type="component" value="Unassembled WGS sequence"/>
</dbReference>
<dbReference type="InterPro" id="IPR000073">
    <property type="entry name" value="AB_hydrolase_1"/>
</dbReference>